<evidence type="ECO:0000256" key="1">
    <source>
        <dbReference type="PROSITE-ProRule" id="PRU00339"/>
    </source>
</evidence>
<gene>
    <name evidence="2" type="ORF">UV20_C0004G0049</name>
</gene>
<evidence type="ECO:0000313" key="2">
    <source>
        <dbReference type="EMBL" id="KKS56953.1"/>
    </source>
</evidence>
<dbReference type="SMART" id="SM00028">
    <property type="entry name" value="TPR"/>
    <property type="match status" value="5"/>
</dbReference>
<dbReference type="PANTHER" id="PTHR44523:SF1">
    <property type="entry name" value="TETRATRICOPEPTIDE REPEAT PROTEIN 13"/>
    <property type="match status" value="1"/>
</dbReference>
<dbReference type="Proteomes" id="UP000034837">
    <property type="component" value="Unassembled WGS sequence"/>
</dbReference>
<dbReference type="PROSITE" id="PS50005">
    <property type="entry name" value="TPR"/>
    <property type="match status" value="3"/>
</dbReference>
<name>A0A0G1D4J1_9BACT</name>
<feature type="repeat" description="TPR" evidence="1">
    <location>
        <begin position="188"/>
        <end position="221"/>
    </location>
</feature>
<proteinExistence type="predicted"/>
<feature type="repeat" description="TPR" evidence="1">
    <location>
        <begin position="154"/>
        <end position="187"/>
    </location>
</feature>
<dbReference type="AlphaFoldDB" id="A0A0G1D4J1"/>
<dbReference type="Pfam" id="PF13432">
    <property type="entry name" value="TPR_16"/>
    <property type="match status" value="1"/>
</dbReference>
<dbReference type="Pfam" id="PF13181">
    <property type="entry name" value="TPR_8"/>
    <property type="match status" value="1"/>
</dbReference>
<dbReference type="Gene3D" id="1.25.40.10">
    <property type="entry name" value="Tetratricopeptide repeat domain"/>
    <property type="match status" value="2"/>
</dbReference>
<dbReference type="InterPro" id="IPR011990">
    <property type="entry name" value="TPR-like_helical_dom_sf"/>
</dbReference>
<reference evidence="2 3" key="1">
    <citation type="journal article" date="2015" name="Nature">
        <title>rRNA introns, odd ribosomes, and small enigmatic genomes across a large radiation of phyla.</title>
        <authorList>
            <person name="Brown C.T."/>
            <person name="Hug L.A."/>
            <person name="Thomas B.C."/>
            <person name="Sharon I."/>
            <person name="Castelle C.J."/>
            <person name="Singh A."/>
            <person name="Wilkins M.J."/>
            <person name="Williams K.H."/>
            <person name="Banfield J.F."/>
        </authorList>
    </citation>
    <scope>NUCLEOTIDE SEQUENCE [LARGE SCALE GENOMIC DNA]</scope>
</reference>
<organism evidence="2 3">
    <name type="scientific">Candidatus Magasanikbacteria bacterium GW2011_GWA2_42_32</name>
    <dbReference type="NCBI Taxonomy" id="1619039"/>
    <lineage>
        <taxon>Bacteria</taxon>
        <taxon>Candidatus Magasanikiibacteriota</taxon>
    </lineage>
</organism>
<accession>A0A0G1D4J1</accession>
<feature type="repeat" description="TPR" evidence="1">
    <location>
        <begin position="222"/>
        <end position="255"/>
    </location>
</feature>
<evidence type="ECO:0000313" key="3">
    <source>
        <dbReference type="Proteomes" id="UP000034837"/>
    </source>
</evidence>
<sequence length="303" mass="35638">MFLYILPLVILFLCLGVIAIIVVRKFPQLSVLEVEKITEIKQAKVKEDLKKQRFERSLVKKGEKIKEFFKIFNFFYLGWKKVQTSFRQRVFQAQEKYKKISIEEEKDIIPTEKPEEKETIQGLLFKGEEALERGDLSFAERKYIEVLKKDSKNIEAYRGLAKIYMDLDKYKEAEETFKFLLKLNPRDDRAYNRLGMIAEKKGEMEKAIEYFEKAISLDNSLAIRYFDLGRLYAKVGKPALALRNFAKAVDIEPQNPKYLDQLIEISIICRDPEMAKEALARLQEVNPQNQKLENLTERIEEIS</sequence>
<protein>
    <submittedName>
        <fullName evidence="2">Tetratricopeptide TPR_2 repeat protein</fullName>
    </submittedName>
</protein>
<dbReference type="InterPro" id="IPR019734">
    <property type="entry name" value="TPR_rpt"/>
</dbReference>
<dbReference type="PROSITE" id="PS50293">
    <property type="entry name" value="TPR_REGION"/>
    <property type="match status" value="2"/>
</dbReference>
<keyword evidence="1" id="KW-0802">TPR repeat</keyword>
<dbReference type="SUPFAM" id="SSF48452">
    <property type="entry name" value="TPR-like"/>
    <property type="match status" value="1"/>
</dbReference>
<dbReference type="EMBL" id="LCDO01000004">
    <property type="protein sequence ID" value="KKS56953.1"/>
    <property type="molecule type" value="Genomic_DNA"/>
</dbReference>
<comment type="caution">
    <text evidence="2">The sequence shown here is derived from an EMBL/GenBank/DDBJ whole genome shotgun (WGS) entry which is preliminary data.</text>
</comment>
<dbReference type="PANTHER" id="PTHR44523">
    <property type="entry name" value="TETRATRICOPEPTIDE REPEAT PROTEIN 13"/>
    <property type="match status" value="1"/>
</dbReference>